<dbReference type="SUPFAM" id="SSF69118">
    <property type="entry name" value="AhpD-like"/>
    <property type="match status" value="1"/>
</dbReference>
<dbReference type="EMBL" id="FOSQ01000001">
    <property type="protein sequence ID" value="SFK24035.1"/>
    <property type="molecule type" value="Genomic_DNA"/>
</dbReference>
<accession>A0A1I3XWW3</accession>
<evidence type="ECO:0000313" key="2">
    <source>
        <dbReference type="Proteomes" id="UP000199473"/>
    </source>
</evidence>
<protein>
    <submittedName>
        <fullName evidence="1">4-carboxymuconolactone decarboxylase</fullName>
    </submittedName>
</protein>
<dbReference type="AlphaFoldDB" id="A0A1I3XWW3"/>
<dbReference type="Gene3D" id="1.20.1290.10">
    <property type="entry name" value="AhpD-like"/>
    <property type="match status" value="1"/>
</dbReference>
<evidence type="ECO:0000313" key="1">
    <source>
        <dbReference type="EMBL" id="SFK24035.1"/>
    </source>
</evidence>
<name>A0A1I3XWW3_9PROT</name>
<gene>
    <name evidence="1" type="ORF">SAMN02745775_101727</name>
</gene>
<proteinExistence type="predicted"/>
<dbReference type="PANTHER" id="PTHR34846">
    <property type="entry name" value="4-CARBOXYMUCONOLACTONE DECARBOXYLASE FAMILY PROTEIN (AFU_ORTHOLOGUE AFUA_6G11590)"/>
    <property type="match status" value="1"/>
</dbReference>
<sequence length="195" mass="21262">MIPRITLPEPEAMDDRQRALRDRILASGTGSMVGPQRANIHSPELAEAWWKLGDMLRLRTVIPKPLLELAIIVAGRRWNSQLEFHFHGAAAIKAGIDPAVVEAIRVGAPPAFQDDTAREVYDYARQIQVNGAPDDASHAAITARWGERGVVELTAMIGFYTMVCIALNAHRIPLPEGTTPPFPADPGFSDMPPAA</sequence>
<dbReference type="PANTHER" id="PTHR34846:SF11">
    <property type="entry name" value="4-CARBOXYMUCONOLACTONE DECARBOXYLASE FAMILY PROTEIN (AFU_ORTHOLOGUE AFUA_6G11590)"/>
    <property type="match status" value="1"/>
</dbReference>
<reference evidence="1 2" key="1">
    <citation type="submission" date="2016-10" db="EMBL/GenBank/DDBJ databases">
        <authorList>
            <person name="de Groot N.N."/>
        </authorList>
    </citation>
    <scope>NUCLEOTIDE SEQUENCE [LARGE SCALE GENOMIC DNA]</scope>
    <source>
        <strain evidence="1 2">DSM 19981</strain>
    </source>
</reference>
<keyword evidence="2" id="KW-1185">Reference proteome</keyword>
<organism evidence="1 2">
    <name type="scientific">Falsiroseomonas stagni DSM 19981</name>
    <dbReference type="NCBI Taxonomy" id="1123062"/>
    <lineage>
        <taxon>Bacteria</taxon>
        <taxon>Pseudomonadati</taxon>
        <taxon>Pseudomonadota</taxon>
        <taxon>Alphaproteobacteria</taxon>
        <taxon>Acetobacterales</taxon>
        <taxon>Roseomonadaceae</taxon>
        <taxon>Falsiroseomonas</taxon>
    </lineage>
</organism>
<dbReference type="Proteomes" id="UP000199473">
    <property type="component" value="Unassembled WGS sequence"/>
</dbReference>
<dbReference type="RefSeq" id="WP_092955581.1">
    <property type="nucleotide sequence ID" value="NZ_FOSQ01000001.1"/>
</dbReference>
<dbReference type="STRING" id="1123062.SAMN02745775_101727"/>
<dbReference type="InterPro" id="IPR029032">
    <property type="entry name" value="AhpD-like"/>
</dbReference>
<dbReference type="OrthoDB" id="9129225at2"/>